<proteinExistence type="predicted"/>
<dbReference type="SMART" id="SM00710">
    <property type="entry name" value="PbH1"/>
    <property type="match status" value="9"/>
</dbReference>
<organism evidence="1">
    <name type="scientific">uncultured Caudovirales phage</name>
    <dbReference type="NCBI Taxonomy" id="2100421"/>
    <lineage>
        <taxon>Viruses</taxon>
        <taxon>Duplodnaviria</taxon>
        <taxon>Heunggongvirae</taxon>
        <taxon>Uroviricota</taxon>
        <taxon>Caudoviricetes</taxon>
        <taxon>Peduoviridae</taxon>
        <taxon>Maltschvirus</taxon>
        <taxon>Maltschvirus maltsch</taxon>
    </lineage>
</organism>
<gene>
    <name evidence="1" type="ORF">UFOVP1290_8</name>
</gene>
<reference evidence="1" key="1">
    <citation type="submission" date="2020-05" db="EMBL/GenBank/DDBJ databases">
        <authorList>
            <person name="Chiriac C."/>
            <person name="Salcher M."/>
            <person name="Ghai R."/>
            <person name="Kavagutti S V."/>
        </authorList>
    </citation>
    <scope>NUCLEOTIDE SEQUENCE</scope>
</reference>
<evidence type="ECO:0000313" key="1">
    <source>
        <dbReference type="EMBL" id="CAB4196488.1"/>
    </source>
</evidence>
<accession>A0A6J5RS40</accession>
<dbReference type="InterPro" id="IPR006626">
    <property type="entry name" value="PbH1"/>
</dbReference>
<name>A0A6J5RS40_9CAUD</name>
<sequence length="1914" mass="209458">MSNFPTNYDDDVTLPPINDNINDIGGEAINALRDATFNIETNIGLDAQGSTASISERLGISIEQDGTIKPSALTSLGLVTLPITNSQISDTAQIVESKLSLDHATQDLYNYITYLAGKISSGLGWISTTGVKLDPHLMGFAYKHTLGQIVVNNDTNLYFKNKFGAYRDNTNSFTALNDLNSEVTNHQILDGIVPSIINVTTINGLMYPSNYAHTSSGIFLNTDRFSVVPQTATDLQQFADFIDSSSIFLYGSRVQNLYSNGISRSSRSSSLVTDGYGTEIIPVTSAIAYLFGTGGGNNPLDDIDTGDDIIAFQPTAGDISTNSFDEKFALVKTGDILRINYGTVEVAFVIKEKKYTHGNYSVRINGKNLLYTASATARIDRPLLNKNKYGVLSLSAANNNFSSPPSLIVGSPKGAQVLGVGFNADKFNTTNYLLYLVLYPDGSPQNGVVLPAIDVTGNAGITPGKYTLESIIEATNNAFRQPGYNYRFTAFSYGGEFGIMLSDSYNNASFSIINMVVASDGSIDYTATNNTYPNNVISLYPLESDPLGFGVSGANIASPIFKTSYGSPEAALYPTKIFVPLKRNNFYVNGVERDKLAIDTNQFLDGYGDGYWPATVYSKTTPSNQRVEITYRIPYDLSASYLAVGKTVVIQSLGAGGFVDFGRFTIKSISAGCNFVGFTELTVFDAVHANGSSPATVLDVGSTVAIYFGADSVSFNDESMTDFTTTSPFKRFFEVYVDQNGKTFSHERARINISGANTTVNGITLYQTSAESSKINLIDISSKLRGYQFNTVNKITLYINNYSDTTGNYDGYLCLYNGSNITNAGPTTYGRKGEITRFYDETNIDYVDILFDINLIISNFNTNFLDIQLFPTLSLDEELMLLGTCQLNDTTYIVNYINNKRQFGNVGEKDLTTSALNYISLPDKLLHSNGVIRGFDIVNISYGSSDIKYGQINLNGGTALVNGKIIYINNNSAIIPLIKEKIVSFYNINWAVCINDKSEYTCIPLLDYDTSFGTPNNINRTFHVYNVANGSEYYLDASTFSNIINNRKDLTILYIARSEVTIGSPSTISVTTTDARKYATDADNSLPLKFTPENSQGNFRKLDAILNWVKYNNSYNGDVILNGLDVDNGIVSSNIVLDFSNMVNIDGLSNAILTFNGLVTLGSNITFKNSTINFNGGVTPLNSASNILFENCDITYVAPASPSNNAAFNFVGGNKITFKDCTISATYTVSPTNNTRAIFKFNNTANFSMLNTDFTVSFTTTSGYASGNIFNFVSSDNATIKDCTFNGSFNQFVYNSLSDNVKIMDCSVTSTYTPTTEFSYDTTNLVNSGNGWIYSNVIESLSNFCIDNVTFNYNPIVGSTDRFSFINFELSTSSSVLRELKITNCKFNNLNDTVFDGSIDNRAAIAIINTAPASVSTSTPPVLYNADISNNICSKRQSIIITSTIRSNIMKYPGLSTYNVTVSNNTCGTIGYWVCSGLKTGFTIPNTIIYSDKTVSLVIKENDCYSITNLDHTGKYFLVSAIVSGNTTNMCEYASGYVTLYNNRVNWIHTAIAYEQNSSLHIKDNILTNNYPYDLDRYGDTASYSSVNGSEYSYDYAIFVDGNKAVISSITDPTAGNDSSCIISGNIIDPGYISFANMVYKAAISNNCSAIIENNIIKGISNGATLPIIRIGGMHNTVTQNNIYKYGIPIDSYIKFIKTEVPVWDGYGSTAIITDNYLDSPYINDISLDTNTIVKSGAINSYRYIVERNINQTGTYILQAYDMNHSISNVSSRFYFANSPATSSTIYNVTSIAKSIIWYYNNVPTKDSFRSSVNLYELLPKNVNIVDITTTYSASAVPDTNYTLTFSLTSTNGGTDAYNETNLDTSENSTILTPLVSHYHVTNDTVLFTINADIKDTTVSSTITLKNITINYRW</sequence>
<dbReference type="EMBL" id="LR797252">
    <property type="protein sequence ID" value="CAB4196488.1"/>
    <property type="molecule type" value="Genomic_DNA"/>
</dbReference>
<protein>
    <submittedName>
        <fullName evidence="1">Parallel beta-helix repeat</fullName>
    </submittedName>
</protein>